<name>A0A9W6Q1W1_9ACTN</name>
<feature type="compositionally biased region" description="Pro residues" evidence="1">
    <location>
        <begin position="62"/>
        <end position="78"/>
    </location>
</feature>
<dbReference type="Proteomes" id="UP001165124">
    <property type="component" value="Unassembled WGS sequence"/>
</dbReference>
<evidence type="ECO:0000313" key="3">
    <source>
        <dbReference type="Proteomes" id="UP001165124"/>
    </source>
</evidence>
<keyword evidence="3" id="KW-1185">Reference proteome</keyword>
<feature type="region of interest" description="Disordered" evidence="1">
    <location>
        <begin position="58"/>
        <end position="88"/>
    </location>
</feature>
<accession>A0A9W6Q1W1</accession>
<evidence type="ECO:0000313" key="2">
    <source>
        <dbReference type="EMBL" id="GLW67033.1"/>
    </source>
</evidence>
<proteinExistence type="predicted"/>
<gene>
    <name evidence="2" type="ORF">Arub01_52760</name>
</gene>
<dbReference type="EMBL" id="BSRZ01000019">
    <property type="protein sequence ID" value="GLW67033.1"/>
    <property type="molecule type" value="Genomic_DNA"/>
</dbReference>
<reference evidence="2" key="1">
    <citation type="submission" date="2023-02" db="EMBL/GenBank/DDBJ databases">
        <title>Actinomadura rubrobrunea NBRC 14622.</title>
        <authorList>
            <person name="Ichikawa N."/>
            <person name="Sato H."/>
            <person name="Tonouchi N."/>
        </authorList>
    </citation>
    <scope>NUCLEOTIDE SEQUENCE</scope>
    <source>
        <strain evidence="2">NBRC 14622</strain>
    </source>
</reference>
<dbReference type="AlphaFoldDB" id="A0A9W6Q1W1"/>
<evidence type="ECO:0000256" key="1">
    <source>
        <dbReference type="SAM" id="MobiDB-lite"/>
    </source>
</evidence>
<comment type="caution">
    <text evidence="2">The sequence shown here is derived from an EMBL/GenBank/DDBJ whole genome shotgun (WGS) entry which is preliminary data.</text>
</comment>
<organism evidence="2 3">
    <name type="scientific">Actinomadura rubrobrunea</name>
    <dbReference type="NCBI Taxonomy" id="115335"/>
    <lineage>
        <taxon>Bacteria</taxon>
        <taxon>Bacillati</taxon>
        <taxon>Actinomycetota</taxon>
        <taxon>Actinomycetes</taxon>
        <taxon>Streptosporangiales</taxon>
        <taxon>Thermomonosporaceae</taxon>
        <taxon>Actinomadura</taxon>
    </lineage>
</organism>
<sequence length="115" mass="11691">MRRAAAPASVVHRVRDDLAALEAAVSPPARQVAGTGSVVLPRSDAAAPISAAVAGVFGAAAPPMPPMPPRPGRSPPGPRNAGRSRDQIWMRASTALTISSTASSIGTPFFCSPLR</sequence>
<protein>
    <submittedName>
        <fullName evidence="2">Uncharacterized protein</fullName>
    </submittedName>
</protein>